<name>A0A919FVP8_9MICO</name>
<sequence length="711" mass="76504">MRFHRAVQGSQPTTANHSSAATRLILWSEDSGELVLVLPDDAPAGLATSAGAGTPTQPLVEILAVGQGRANANTRNTATAIGARLRVLGHDVTSEDGWTTVRVFQGDAVTGLHVTSHLRVRANGSSLQSWTSVRNDGSAPVVLQTVSSLMIGRPVGAVPVADTLSLEGRSEWVGENRWAWTSLSGQDGLVGLDLPAHQHQDARGARSLVSTGSWSSGRYNPAGVLLAEGGPGLAWQVEHNGAWRAELGVRLDESDDEVLVLGLFGPTDDDHAWTRVLGAGESFESVQVSLAASSGWQDALAEMTRHRRALRRNPRRPAVVFNDYMNTLMGDPTTAKLLPLIDGAARAGAEYFCIDAGWYDDGGDWWDSVGLWEPSVSRFPDGGLRRVTAAVRAGGMVPGLWLEPEVIGVRSPLVERLPDEAFLQRHGVRITEHGRHLLDLRHRDVVKHLDEVVDRLVECFGVGYFKLDYNVTPGVGTDQDADSPGDGLLQQNRAHLDWIDGVLARHPNLVIENCASGAMRSDYALLSRLDLQSTSDQQNPLLYPPIAAGALVGIVPEQAANWAYPQPDMTDEQIVFTLCTGLAGRLYLSGKLHEMSPEQAALVAAGVDLAKQWTSRLVDSVPFWPLGLPTWSAPLVAAGLRSADESLVVVWWRGAEATELDLDLPAGAVDIAYGPPDDGWHVTRDADGPVQLRIPAGPQARVLRVRHAGLT</sequence>
<dbReference type="EMBL" id="BNAS01000003">
    <property type="protein sequence ID" value="GHH73337.1"/>
    <property type="molecule type" value="Genomic_DNA"/>
</dbReference>
<dbReference type="Gene3D" id="3.20.20.70">
    <property type="entry name" value="Aldolase class I"/>
    <property type="match status" value="1"/>
</dbReference>
<dbReference type="PRINTS" id="PR00743">
    <property type="entry name" value="GLHYDRLASE36"/>
</dbReference>
<dbReference type="AlphaFoldDB" id="A0A919FVP8"/>
<dbReference type="SUPFAM" id="SSF51445">
    <property type="entry name" value="(Trans)glycosidases"/>
    <property type="match status" value="1"/>
</dbReference>
<dbReference type="GO" id="GO:0004557">
    <property type="term" value="F:alpha-galactosidase activity"/>
    <property type="evidence" value="ECO:0007669"/>
    <property type="project" value="InterPro"/>
</dbReference>
<comment type="caution">
    <text evidence="1">The sequence shown here is derived from an EMBL/GenBank/DDBJ whole genome shotgun (WGS) entry which is preliminary data.</text>
</comment>
<dbReference type="Gene3D" id="2.70.98.60">
    <property type="entry name" value="alpha-galactosidase from lactobacil brevis"/>
    <property type="match status" value="1"/>
</dbReference>
<dbReference type="InterPro" id="IPR017853">
    <property type="entry name" value="GH"/>
</dbReference>
<reference evidence="1" key="1">
    <citation type="journal article" date="2014" name="Int. J. Syst. Evol. Microbiol.">
        <title>Complete genome sequence of Corynebacterium casei LMG S-19264T (=DSM 44701T), isolated from a smear-ripened cheese.</title>
        <authorList>
            <consortium name="US DOE Joint Genome Institute (JGI-PGF)"/>
            <person name="Walter F."/>
            <person name="Albersmeier A."/>
            <person name="Kalinowski J."/>
            <person name="Ruckert C."/>
        </authorList>
    </citation>
    <scope>NUCLEOTIDE SEQUENCE</scope>
    <source>
        <strain evidence="1">CGMCC 4.7398</strain>
    </source>
</reference>
<organism evidence="1 2">
    <name type="scientific">Promicromonospora soli</name>
    <dbReference type="NCBI Taxonomy" id="2035533"/>
    <lineage>
        <taxon>Bacteria</taxon>
        <taxon>Bacillati</taxon>
        <taxon>Actinomycetota</taxon>
        <taxon>Actinomycetes</taxon>
        <taxon>Micrococcales</taxon>
        <taxon>Promicromonosporaceae</taxon>
        <taxon>Promicromonospora</taxon>
    </lineage>
</organism>
<evidence type="ECO:0000313" key="1">
    <source>
        <dbReference type="EMBL" id="GHH73337.1"/>
    </source>
</evidence>
<reference evidence="1" key="2">
    <citation type="submission" date="2020-09" db="EMBL/GenBank/DDBJ databases">
        <authorList>
            <person name="Sun Q."/>
            <person name="Zhou Y."/>
        </authorList>
    </citation>
    <scope>NUCLEOTIDE SEQUENCE</scope>
    <source>
        <strain evidence="1">CGMCC 4.7398</strain>
    </source>
</reference>
<evidence type="ECO:0000313" key="2">
    <source>
        <dbReference type="Proteomes" id="UP000627369"/>
    </source>
</evidence>
<dbReference type="GO" id="GO:0016052">
    <property type="term" value="P:carbohydrate catabolic process"/>
    <property type="evidence" value="ECO:0007669"/>
    <property type="project" value="InterPro"/>
</dbReference>
<protein>
    <submittedName>
        <fullName evidence="1">Alpha-galactosidase</fullName>
    </submittedName>
</protein>
<dbReference type="InterPro" id="IPR002252">
    <property type="entry name" value="Glyco_hydro_36"/>
</dbReference>
<dbReference type="InterPro" id="IPR013785">
    <property type="entry name" value="Aldolase_TIM"/>
</dbReference>
<accession>A0A919FVP8</accession>
<keyword evidence="2" id="KW-1185">Reference proteome</keyword>
<dbReference type="Pfam" id="PF02065">
    <property type="entry name" value="Melibiase"/>
    <property type="match status" value="1"/>
</dbReference>
<dbReference type="InterPro" id="IPR038417">
    <property type="entry name" value="Alpga-gal_N_sf"/>
</dbReference>
<proteinExistence type="predicted"/>
<dbReference type="CDD" id="cd14791">
    <property type="entry name" value="GH36"/>
    <property type="match status" value="1"/>
</dbReference>
<gene>
    <name evidence="1" type="primary">galA</name>
    <name evidence="1" type="ORF">GCM10017772_24480</name>
</gene>
<dbReference type="Proteomes" id="UP000627369">
    <property type="component" value="Unassembled WGS sequence"/>
</dbReference>